<evidence type="ECO:0000313" key="2">
    <source>
        <dbReference type="Proteomes" id="UP000623795"/>
    </source>
</evidence>
<organism evidence="1 2">
    <name type="scientific">Aromatoleum toluvorans</name>
    <dbReference type="NCBI Taxonomy" id="92002"/>
    <lineage>
        <taxon>Bacteria</taxon>
        <taxon>Pseudomonadati</taxon>
        <taxon>Pseudomonadota</taxon>
        <taxon>Betaproteobacteria</taxon>
        <taxon>Rhodocyclales</taxon>
        <taxon>Rhodocyclaceae</taxon>
        <taxon>Aromatoleum</taxon>
    </lineage>
</organism>
<evidence type="ECO:0000313" key="1">
    <source>
        <dbReference type="EMBL" id="NMG46256.1"/>
    </source>
</evidence>
<comment type="caution">
    <text evidence="1">The sequence shown here is derived from an EMBL/GenBank/DDBJ whole genome shotgun (WGS) entry which is preliminary data.</text>
</comment>
<keyword evidence="2" id="KW-1185">Reference proteome</keyword>
<proteinExistence type="predicted"/>
<protein>
    <submittedName>
        <fullName evidence="1">Toxin</fullName>
    </submittedName>
</protein>
<reference evidence="1 2" key="1">
    <citation type="submission" date="2019-12" db="EMBL/GenBank/DDBJ databases">
        <title>Comparative genomics gives insights into the taxonomy of the Azoarcus-Aromatoleum group and reveals separate origins of nif in the plant-associated Azoarcus and non-plant-associated Aromatoleum sub-groups.</title>
        <authorList>
            <person name="Lafos M."/>
            <person name="Maluk M."/>
            <person name="Batista M."/>
            <person name="Junghare M."/>
            <person name="Carmona M."/>
            <person name="Faoro H."/>
            <person name="Cruz L.M."/>
            <person name="Battistoni F."/>
            <person name="De Souza E."/>
            <person name="Pedrosa F."/>
            <person name="Chen W.-M."/>
            <person name="Poole P.S."/>
            <person name="Dixon R.A."/>
            <person name="James E.K."/>
        </authorList>
    </citation>
    <scope>NUCLEOTIDE SEQUENCE [LARGE SCALE GENOMIC DNA]</scope>
    <source>
        <strain evidence="1 2">Td21</strain>
    </source>
</reference>
<dbReference type="Proteomes" id="UP000623795">
    <property type="component" value="Unassembled WGS sequence"/>
</dbReference>
<accession>A0ABX1Q665</accession>
<sequence length="97" mass="11209">MKPFRWSPEKNEVLRSDRGISFERIVVAIESGGLIDILAHPNQAKYPRQQVLVVACDDYAYLVPFVEEEDYFFLKTVIPSRKATRDYLKQGESDAEN</sequence>
<dbReference type="EMBL" id="WTVN01000056">
    <property type="protein sequence ID" value="NMG46256.1"/>
    <property type="molecule type" value="Genomic_DNA"/>
</dbReference>
<name>A0ABX1Q665_9RHOO</name>
<gene>
    <name evidence="1" type="ORF">GPA22_21275</name>
</gene>
<dbReference type="RefSeq" id="WP_169258085.1">
    <property type="nucleotide sequence ID" value="NZ_WTVN01000056.1"/>
</dbReference>